<sequence length="649" mass="70953">MGEGDSEKIRVVSFSVKPGAYLVITGEDAEGDFHDTGGFWADCGSVAPGSELQSRWELYCSNSKIDVAHREGAGAGWVKPGPNSYKAKAKRIFGADKASIGSEGARYCSFRMLPKPAISFRTLRSKGLFGHVELNMEEFNTRFRDAGTGILRRECQDCADSHKKIYMRRKKGLDTWDAYGGIVATWSEQGLHTDFDLYSTLQDALDDRNSWLRCDGVGQDVGFPGNCAPGEVPTEPQWTSLSPGSGRQNYEYAAYQVGERNVMNFAFHGDGLCSGVPLRSALGVESAEACQELCAEEEDCVYVSHGDPTSLSCTQFGGAACSSLQFPACDAQSCGFQTFAKQRDDRVNCDFVLNDEIDSVFYGVDVTDLVMPTADAASRLGVVAKPGEYLIITGHSKSGDMKFRGGFWADCGAALPPKSLDELWDSFCSDTEIDEIHRRGGGSGWRPPMVRSTGQVAFPKTLGDDGMKYCAFRAVPAKIYPIWTSAWCKSATIFDNWPGGAGEYETAFACSSACSLDERCRFFGYGQDSRASFPRCAFFETCRDRRPYPQGDIHVYKAEEVRTELRCAFKPSAAGKRGIFYGAYIPQADTVHITVRPGSYLVFFGPDLGRSLVLKCLAVASHAQLMPNCQLPSLVFNSRQVASGPTVEH</sequence>
<dbReference type="AlphaFoldDB" id="A0A812MHU2"/>
<dbReference type="OrthoDB" id="10366862at2759"/>
<dbReference type="EMBL" id="CAJNDS010001591">
    <property type="protein sequence ID" value="CAE7266789.1"/>
    <property type="molecule type" value="Genomic_DNA"/>
</dbReference>
<organism evidence="1 2">
    <name type="scientific">Symbiodinium natans</name>
    <dbReference type="NCBI Taxonomy" id="878477"/>
    <lineage>
        <taxon>Eukaryota</taxon>
        <taxon>Sar</taxon>
        <taxon>Alveolata</taxon>
        <taxon>Dinophyceae</taxon>
        <taxon>Suessiales</taxon>
        <taxon>Symbiodiniaceae</taxon>
        <taxon>Symbiodinium</taxon>
    </lineage>
</organism>
<keyword evidence="2" id="KW-1185">Reference proteome</keyword>
<evidence type="ECO:0000313" key="2">
    <source>
        <dbReference type="Proteomes" id="UP000604046"/>
    </source>
</evidence>
<proteinExistence type="predicted"/>
<evidence type="ECO:0000313" key="1">
    <source>
        <dbReference type="EMBL" id="CAE7266789.1"/>
    </source>
</evidence>
<comment type="caution">
    <text evidence="1">The sequence shown here is derived from an EMBL/GenBank/DDBJ whole genome shotgun (WGS) entry which is preliminary data.</text>
</comment>
<evidence type="ECO:0008006" key="3">
    <source>
        <dbReference type="Google" id="ProtNLM"/>
    </source>
</evidence>
<protein>
    <recommendedName>
        <fullName evidence="3">Apple domain-containing protein</fullName>
    </recommendedName>
</protein>
<accession>A0A812MHU2</accession>
<name>A0A812MHU2_9DINO</name>
<dbReference type="Proteomes" id="UP000604046">
    <property type="component" value="Unassembled WGS sequence"/>
</dbReference>
<gene>
    <name evidence="1" type="ORF">SNAT2548_LOCUS14132</name>
</gene>
<reference evidence="1" key="1">
    <citation type="submission" date="2021-02" db="EMBL/GenBank/DDBJ databases">
        <authorList>
            <person name="Dougan E. K."/>
            <person name="Rhodes N."/>
            <person name="Thang M."/>
            <person name="Chan C."/>
        </authorList>
    </citation>
    <scope>NUCLEOTIDE SEQUENCE</scope>
</reference>